<evidence type="ECO:0000256" key="3">
    <source>
        <dbReference type="ARBA" id="ARBA00022490"/>
    </source>
</evidence>
<comment type="similarity">
    <text evidence="2">Belongs to the D-alanine--D-alanine ligase family.</text>
</comment>
<sequence>MDNHRLTESTPLNIAFTYDSISEWLAQGLTKEECAQFQTDETLDAIAAALAQLGTVERIGTLKSLVQRLGSGVRQPWDIVFNFSESIGGLGKEGHVPGLLEAYQYNYTFSDSSVLALCMDKAKTKMVLDYHGIPTSPFACILPRAGKDLSPQKLVDKYIWKSRHADALRKFPLFVKPAADNSGVGIQQENKVDNETQLTQAVERLTAQFPDQTILVERFLQGREFTVGILGTGAEAKAVGVMELVFLQDHPDCPIDPNAPYVSHDEHYMKIHVYGSVLKNIWTPNPQRVHLSLSDPVVVEVVRVALEAWNVLGCRDGGRVDIRCDILGEGAIPHVMEVNPIPGLTPYWSDLPLIAEANGMDFNELIASIVRNAMSRATKNAH</sequence>
<dbReference type="OrthoDB" id="2013972at2759"/>
<evidence type="ECO:0000313" key="12">
    <source>
        <dbReference type="Proteomes" id="UP000284842"/>
    </source>
</evidence>
<evidence type="ECO:0000256" key="6">
    <source>
        <dbReference type="ARBA" id="ARBA00022840"/>
    </source>
</evidence>
<dbReference type="PANTHER" id="PTHR23132:SF23">
    <property type="entry name" value="D-ALANINE--D-ALANINE LIGASE B"/>
    <property type="match status" value="1"/>
</dbReference>
<dbReference type="InterPro" id="IPR011761">
    <property type="entry name" value="ATP-grasp"/>
</dbReference>
<evidence type="ECO:0000259" key="10">
    <source>
        <dbReference type="PROSITE" id="PS50975"/>
    </source>
</evidence>
<dbReference type="InParanoid" id="A0A409YHV0"/>
<evidence type="ECO:0000256" key="9">
    <source>
        <dbReference type="PROSITE-ProRule" id="PRU00409"/>
    </source>
</evidence>
<dbReference type="Pfam" id="PF07478">
    <property type="entry name" value="Dala_Dala_lig_C"/>
    <property type="match status" value="1"/>
</dbReference>
<proteinExistence type="inferred from homology"/>
<dbReference type="GO" id="GO:0008716">
    <property type="term" value="F:D-alanine-D-alanine ligase activity"/>
    <property type="evidence" value="ECO:0007669"/>
    <property type="project" value="InterPro"/>
</dbReference>
<comment type="subcellular location">
    <subcellularLocation>
        <location evidence="1">Cytoplasm</location>
    </subcellularLocation>
</comment>
<evidence type="ECO:0000256" key="2">
    <source>
        <dbReference type="ARBA" id="ARBA00010871"/>
    </source>
</evidence>
<keyword evidence="8" id="KW-0573">Peptidoglycan synthesis</keyword>
<dbReference type="InterPro" id="IPR011095">
    <property type="entry name" value="Dala_Dala_lig_C"/>
</dbReference>
<evidence type="ECO:0000256" key="4">
    <source>
        <dbReference type="ARBA" id="ARBA00022598"/>
    </source>
</evidence>
<evidence type="ECO:0000256" key="1">
    <source>
        <dbReference type="ARBA" id="ARBA00004496"/>
    </source>
</evidence>
<dbReference type="InterPro" id="IPR013815">
    <property type="entry name" value="ATP_grasp_subdomain_1"/>
</dbReference>
<evidence type="ECO:0000256" key="8">
    <source>
        <dbReference type="ARBA" id="ARBA00022984"/>
    </source>
</evidence>
<organism evidence="11 12">
    <name type="scientific">Panaeolus cyanescens</name>
    <dbReference type="NCBI Taxonomy" id="181874"/>
    <lineage>
        <taxon>Eukaryota</taxon>
        <taxon>Fungi</taxon>
        <taxon>Dikarya</taxon>
        <taxon>Basidiomycota</taxon>
        <taxon>Agaricomycotina</taxon>
        <taxon>Agaricomycetes</taxon>
        <taxon>Agaricomycetidae</taxon>
        <taxon>Agaricales</taxon>
        <taxon>Agaricineae</taxon>
        <taxon>Galeropsidaceae</taxon>
        <taxon>Panaeolus</taxon>
    </lineage>
</organism>
<feature type="domain" description="ATP-grasp" evidence="10">
    <location>
        <begin position="125"/>
        <end position="371"/>
    </location>
</feature>
<dbReference type="PROSITE" id="PS50975">
    <property type="entry name" value="ATP_GRASP"/>
    <property type="match status" value="1"/>
</dbReference>
<dbReference type="GO" id="GO:0008360">
    <property type="term" value="P:regulation of cell shape"/>
    <property type="evidence" value="ECO:0007669"/>
    <property type="project" value="UniProtKB-KW"/>
</dbReference>
<keyword evidence="7" id="KW-0133">Cell shape</keyword>
<evidence type="ECO:0000256" key="7">
    <source>
        <dbReference type="ARBA" id="ARBA00022960"/>
    </source>
</evidence>
<dbReference type="Gene3D" id="3.30.1490.20">
    <property type="entry name" value="ATP-grasp fold, A domain"/>
    <property type="match status" value="1"/>
</dbReference>
<dbReference type="SUPFAM" id="SSF56059">
    <property type="entry name" value="Glutathione synthetase ATP-binding domain-like"/>
    <property type="match status" value="1"/>
</dbReference>
<reference evidence="11 12" key="1">
    <citation type="journal article" date="2018" name="Evol. Lett.">
        <title>Horizontal gene cluster transfer increased hallucinogenic mushroom diversity.</title>
        <authorList>
            <person name="Reynolds H.T."/>
            <person name="Vijayakumar V."/>
            <person name="Gluck-Thaler E."/>
            <person name="Korotkin H.B."/>
            <person name="Matheny P.B."/>
            <person name="Slot J.C."/>
        </authorList>
    </citation>
    <scope>NUCLEOTIDE SEQUENCE [LARGE SCALE GENOMIC DNA]</scope>
    <source>
        <strain evidence="11 12">2629</strain>
    </source>
</reference>
<dbReference type="EMBL" id="NHTK01001163">
    <property type="protein sequence ID" value="PPR02562.1"/>
    <property type="molecule type" value="Genomic_DNA"/>
</dbReference>
<name>A0A409YHV0_9AGAR</name>
<keyword evidence="12" id="KW-1185">Reference proteome</keyword>
<comment type="caution">
    <text evidence="11">The sequence shown here is derived from an EMBL/GenBank/DDBJ whole genome shotgun (WGS) entry which is preliminary data.</text>
</comment>
<dbReference type="AlphaFoldDB" id="A0A409YHV0"/>
<keyword evidence="6 9" id="KW-0067">ATP-binding</keyword>
<dbReference type="PANTHER" id="PTHR23132">
    <property type="entry name" value="D-ALANINE--D-ALANINE LIGASE"/>
    <property type="match status" value="1"/>
</dbReference>
<dbReference type="GO" id="GO:0005737">
    <property type="term" value="C:cytoplasm"/>
    <property type="evidence" value="ECO:0007669"/>
    <property type="project" value="UniProtKB-SubCell"/>
</dbReference>
<dbReference type="PROSITE" id="PS00844">
    <property type="entry name" value="DALA_DALA_LIGASE_2"/>
    <property type="match status" value="1"/>
</dbReference>
<dbReference type="Gene3D" id="3.40.50.20">
    <property type="match status" value="1"/>
</dbReference>
<dbReference type="STRING" id="181874.A0A409YHV0"/>
<evidence type="ECO:0000256" key="5">
    <source>
        <dbReference type="ARBA" id="ARBA00022741"/>
    </source>
</evidence>
<dbReference type="GO" id="GO:0046872">
    <property type="term" value="F:metal ion binding"/>
    <property type="evidence" value="ECO:0007669"/>
    <property type="project" value="InterPro"/>
</dbReference>
<dbReference type="Proteomes" id="UP000284842">
    <property type="component" value="Unassembled WGS sequence"/>
</dbReference>
<keyword evidence="3" id="KW-0963">Cytoplasm</keyword>
<keyword evidence="4" id="KW-0436">Ligase</keyword>
<dbReference type="Gene3D" id="3.30.470.20">
    <property type="entry name" value="ATP-grasp fold, B domain"/>
    <property type="match status" value="1"/>
</dbReference>
<dbReference type="InterPro" id="IPR000291">
    <property type="entry name" value="D-Ala_lig_Van_CS"/>
</dbReference>
<keyword evidence="5 9" id="KW-0547">Nucleotide-binding</keyword>
<protein>
    <recommendedName>
        <fullName evidence="10">ATP-grasp domain-containing protein</fullName>
    </recommendedName>
</protein>
<evidence type="ECO:0000313" key="11">
    <source>
        <dbReference type="EMBL" id="PPR02562.1"/>
    </source>
</evidence>
<dbReference type="GO" id="GO:0005524">
    <property type="term" value="F:ATP binding"/>
    <property type="evidence" value="ECO:0007669"/>
    <property type="project" value="UniProtKB-UniRule"/>
</dbReference>
<gene>
    <name evidence="11" type="ORF">CVT24_001943</name>
</gene>
<accession>A0A409YHV0</accession>